<protein>
    <recommendedName>
        <fullName evidence="8">Propionate 3-nitronate monooxygenase</fullName>
    </recommendedName>
</protein>
<gene>
    <name evidence="10" type="ORF">DRF58_05445</name>
</gene>
<evidence type="ECO:0000256" key="9">
    <source>
        <dbReference type="ARBA" id="ARBA00049401"/>
    </source>
</evidence>
<evidence type="ECO:0000256" key="6">
    <source>
        <dbReference type="ARBA" id="ARBA00023002"/>
    </source>
</evidence>
<evidence type="ECO:0000256" key="8">
    <source>
        <dbReference type="ARBA" id="ARBA00031155"/>
    </source>
</evidence>
<dbReference type="PANTHER" id="PTHR42747:SF3">
    <property type="entry name" value="NITRONATE MONOOXYGENASE-RELATED"/>
    <property type="match status" value="1"/>
</dbReference>
<dbReference type="PANTHER" id="PTHR42747">
    <property type="entry name" value="NITRONATE MONOOXYGENASE-RELATED"/>
    <property type="match status" value="1"/>
</dbReference>
<proteinExistence type="inferred from homology"/>
<dbReference type="EMBL" id="QNUG01000009">
    <property type="protein sequence ID" value="REC71539.1"/>
    <property type="molecule type" value="Genomic_DNA"/>
</dbReference>
<evidence type="ECO:0000313" key="11">
    <source>
        <dbReference type="Proteomes" id="UP000256326"/>
    </source>
</evidence>
<reference evidence="10 11" key="1">
    <citation type="journal article" date="2006" name="Int. J. Syst. Evol. Microbiol.">
        <title>Chryseobacterium hispanicum sp. nov., isolated from the drinking water distribution system of Sevilla, Spain.</title>
        <authorList>
            <person name="Gallego V."/>
            <person name="Garcia M.T."/>
            <person name="Ventosa A."/>
        </authorList>
    </citation>
    <scope>NUCLEOTIDE SEQUENCE [LARGE SCALE GENOMIC DNA]</scope>
    <source>
        <strain evidence="10 11">KCTC 22104</strain>
    </source>
</reference>
<evidence type="ECO:0000256" key="3">
    <source>
        <dbReference type="ARBA" id="ARBA00022575"/>
    </source>
</evidence>
<sequence length="357" mass="39868">MNWNNSITKLLNISYPIIQAPMFGVTTPEMVAATSKADCLGSLALADLDSKQCSELIRLTKQLTDKAFAVNIFVHEIPEITEELKKKYSETKSFFEELVKENHIEVDLPEIDKIKINSYQEQVDTIISENCKIVSFTFGNLDQQSIEKLKNNGTILIGTCTSVSEALILEQSRIDIICAQGIEAGGHRGSFTNENIPQIGGLSLLSQIRDTVKVPIIYAGGIYNAKTLLATKILGADGFQIGSLLLGSQESALKDFEKQRLRNVNKGEIILTKSFSGRYASGIKNTFIETIENSDFILPYPYQNKLTGELRKVAREQNNSEFVNLWTGQSINKLSEKSTTYILKKLIEETENNFYQS</sequence>
<keyword evidence="4" id="KW-0285">Flavoprotein</keyword>
<dbReference type="InterPro" id="IPR013785">
    <property type="entry name" value="Aldolase_TIM"/>
</dbReference>
<dbReference type="OrthoDB" id="9778912at2"/>
<evidence type="ECO:0000256" key="5">
    <source>
        <dbReference type="ARBA" id="ARBA00022643"/>
    </source>
</evidence>
<evidence type="ECO:0000256" key="1">
    <source>
        <dbReference type="ARBA" id="ARBA00001917"/>
    </source>
</evidence>
<keyword evidence="7 10" id="KW-0503">Monooxygenase</keyword>
<name>A0A3D9D0J7_9FLAO</name>
<evidence type="ECO:0000256" key="2">
    <source>
        <dbReference type="ARBA" id="ARBA00009881"/>
    </source>
</evidence>
<dbReference type="Gene3D" id="3.20.20.70">
    <property type="entry name" value="Aldolase class I"/>
    <property type="match status" value="1"/>
</dbReference>
<comment type="catalytic activity">
    <reaction evidence="9">
        <text>3 propionate 3-nitronate + 3 O2 + H2O = 3 3-oxopropanoate + 2 nitrate + nitrite + H2O2 + 3 H(+)</text>
        <dbReference type="Rhea" id="RHEA:57332"/>
        <dbReference type="ChEBI" id="CHEBI:15377"/>
        <dbReference type="ChEBI" id="CHEBI:15378"/>
        <dbReference type="ChEBI" id="CHEBI:15379"/>
        <dbReference type="ChEBI" id="CHEBI:16240"/>
        <dbReference type="ChEBI" id="CHEBI:16301"/>
        <dbReference type="ChEBI" id="CHEBI:17632"/>
        <dbReference type="ChEBI" id="CHEBI:33190"/>
        <dbReference type="ChEBI" id="CHEBI:136067"/>
    </reaction>
</comment>
<keyword evidence="3" id="KW-0216">Detoxification</keyword>
<accession>A0A3D9D0J7</accession>
<comment type="caution">
    <text evidence="10">The sequence shown here is derived from an EMBL/GenBank/DDBJ whole genome shotgun (WGS) entry which is preliminary data.</text>
</comment>
<evidence type="ECO:0000313" key="10">
    <source>
        <dbReference type="EMBL" id="REC71539.1"/>
    </source>
</evidence>
<dbReference type="Pfam" id="PF03060">
    <property type="entry name" value="NMO"/>
    <property type="match status" value="1"/>
</dbReference>
<keyword evidence="11" id="KW-1185">Reference proteome</keyword>
<dbReference type="CDD" id="cd04730">
    <property type="entry name" value="NPD_like"/>
    <property type="match status" value="1"/>
</dbReference>
<comment type="cofactor">
    <cofactor evidence="1">
        <name>FMN</name>
        <dbReference type="ChEBI" id="CHEBI:58210"/>
    </cofactor>
</comment>
<dbReference type="GO" id="GO:0009636">
    <property type="term" value="P:response to toxic substance"/>
    <property type="evidence" value="ECO:0007669"/>
    <property type="project" value="UniProtKB-KW"/>
</dbReference>
<dbReference type="AlphaFoldDB" id="A0A3D9D0J7"/>
<comment type="similarity">
    <text evidence="2">Belongs to the nitronate monooxygenase family. NMO class I subfamily.</text>
</comment>
<dbReference type="SUPFAM" id="SSF51412">
    <property type="entry name" value="Inosine monophosphate dehydrogenase (IMPDH)"/>
    <property type="match status" value="1"/>
</dbReference>
<dbReference type="GO" id="GO:0018580">
    <property type="term" value="F:nitronate monooxygenase activity"/>
    <property type="evidence" value="ECO:0007669"/>
    <property type="project" value="InterPro"/>
</dbReference>
<organism evidence="10 11">
    <name type="scientific">Epilithonimonas hispanica</name>
    <dbReference type="NCBI Taxonomy" id="358687"/>
    <lineage>
        <taxon>Bacteria</taxon>
        <taxon>Pseudomonadati</taxon>
        <taxon>Bacteroidota</taxon>
        <taxon>Flavobacteriia</taxon>
        <taxon>Flavobacteriales</taxon>
        <taxon>Weeksellaceae</taxon>
        <taxon>Chryseobacterium group</taxon>
        <taxon>Epilithonimonas</taxon>
    </lineage>
</organism>
<keyword evidence="6" id="KW-0560">Oxidoreductase</keyword>
<dbReference type="InterPro" id="IPR004136">
    <property type="entry name" value="NMO"/>
</dbReference>
<dbReference type="Proteomes" id="UP000256326">
    <property type="component" value="Unassembled WGS sequence"/>
</dbReference>
<dbReference type="RefSeq" id="WP_116033674.1">
    <property type="nucleotide sequence ID" value="NZ_JBHLVV010000060.1"/>
</dbReference>
<evidence type="ECO:0000256" key="4">
    <source>
        <dbReference type="ARBA" id="ARBA00022630"/>
    </source>
</evidence>
<keyword evidence="5" id="KW-0288">FMN</keyword>
<evidence type="ECO:0000256" key="7">
    <source>
        <dbReference type="ARBA" id="ARBA00023033"/>
    </source>
</evidence>